<proteinExistence type="inferred from homology"/>
<evidence type="ECO:0000256" key="1">
    <source>
        <dbReference type="ARBA" id="ARBA00004141"/>
    </source>
</evidence>
<comment type="caution">
    <text evidence="10">The sequence shown here is derived from an EMBL/GenBank/DDBJ whole genome shotgun (WGS) entry which is preliminary data.</text>
</comment>
<feature type="transmembrane region" description="Helical" evidence="9">
    <location>
        <begin position="67"/>
        <end position="85"/>
    </location>
</feature>
<evidence type="ECO:0000313" key="10">
    <source>
        <dbReference type="EMBL" id="TGO91324.1"/>
    </source>
</evidence>
<sequence>MDRSLHNHSPSDPAKTNGWSISKYRWFMYIMSGSFTWYFFPGWIFRGLSYCIFACWIAPQTSVVNQLLGGVTGLGLIYITFGWTVRYKIASAVSHSPWYAIANTLIGLFVFAISSLGVHNTGK</sequence>
<name>A0A4Z1L3C8_9HELO</name>
<evidence type="ECO:0000313" key="11">
    <source>
        <dbReference type="Proteomes" id="UP000297280"/>
    </source>
</evidence>
<feature type="transmembrane region" description="Helical" evidence="9">
    <location>
        <begin position="35"/>
        <end position="58"/>
    </location>
</feature>
<comment type="subcellular location">
    <subcellularLocation>
        <location evidence="1">Membrane</location>
        <topology evidence="1">Multi-pass membrane protein</topology>
    </subcellularLocation>
</comment>
<evidence type="ECO:0000256" key="6">
    <source>
        <dbReference type="ARBA" id="ARBA00022927"/>
    </source>
</evidence>
<evidence type="ECO:0000256" key="2">
    <source>
        <dbReference type="ARBA" id="ARBA00008807"/>
    </source>
</evidence>
<dbReference type="InterPro" id="IPR004648">
    <property type="entry name" value="Oligpept_transpt"/>
</dbReference>
<dbReference type="GO" id="GO:0015031">
    <property type="term" value="P:protein transport"/>
    <property type="evidence" value="ECO:0007669"/>
    <property type="project" value="UniProtKB-KW"/>
</dbReference>
<evidence type="ECO:0000256" key="7">
    <source>
        <dbReference type="ARBA" id="ARBA00022989"/>
    </source>
</evidence>
<keyword evidence="4 9" id="KW-0812">Transmembrane</keyword>
<evidence type="ECO:0000256" key="9">
    <source>
        <dbReference type="SAM" id="Phobius"/>
    </source>
</evidence>
<dbReference type="GO" id="GO:0016020">
    <property type="term" value="C:membrane"/>
    <property type="evidence" value="ECO:0007669"/>
    <property type="project" value="UniProtKB-SubCell"/>
</dbReference>
<evidence type="ECO:0000256" key="3">
    <source>
        <dbReference type="ARBA" id="ARBA00022448"/>
    </source>
</evidence>
<evidence type="ECO:0000256" key="4">
    <source>
        <dbReference type="ARBA" id="ARBA00022692"/>
    </source>
</evidence>
<keyword evidence="8 9" id="KW-0472">Membrane</keyword>
<reference evidence="10 11" key="1">
    <citation type="submission" date="2017-12" db="EMBL/GenBank/DDBJ databases">
        <title>Comparative genomics of Botrytis spp.</title>
        <authorList>
            <person name="Valero-Jimenez C.A."/>
            <person name="Tapia P."/>
            <person name="Veloso J."/>
            <person name="Silva-Moreno E."/>
            <person name="Staats M."/>
            <person name="Valdes J.H."/>
            <person name="Van Kan J.A.L."/>
        </authorList>
    </citation>
    <scope>NUCLEOTIDE SEQUENCE [LARGE SCALE GENOMIC DNA]</scope>
    <source>
        <strain evidence="10 11">MUCL3349</strain>
    </source>
</reference>
<dbReference type="GO" id="GO:0035673">
    <property type="term" value="F:oligopeptide transmembrane transporter activity"/>
    <property type="evidence" value="ECO:0007669"/>
    <property type="project" value="InterPro"/>
</dbReference>
<organism evidence="10 11">
    <name type="scientific">Botrytis porri</name>
    <dbReference type="NCBI Taxonomy" id="87229"/>
    <lineage>
        <taxon>Eukaryota</taxon>
        <taxon>Fungi</taxon>
        <taxon>Dikarya</taxon>
        <taxon>Ascomycota</taxon>
        <taxon>Pezizomycotina</taxon>
        <taxon>Leotiomycetes</taxon>
        <taxon>Helotiales</taxon>
        <taxon>Sclerotiniaceae</taxon>
        <taxon>Botrytis</taxon>
    </lineage>
</organism>
<keyword evidence="11" id="KW-1185">Reference proteome</keyword>
<protein>
    <submittedName>
        <fullName evidence="10">Uncharacterized protein</fullName>
    </submittedName>
</protein>
<keyword evidence="6" id="KW-0653">Protein transport</keyword>
<keyword evidence="5" id="KW-0571">Peptide transport</keyword>
<comment type="similarity">
    <text evidence="2">Belongs to the oligopeptide OPT transporter family.</text>
</comment>
<feature type="transmembrane region" description="Helical" evidence="9">
    <location>
        <begin position="97"/>
        <end position="118"/>
    </location>
</feature>
<dbReference type="EMBL" id="PQXO01000031">
    <property type="protein sequence ID" value="TGO91324.1"/>
    <property type="molecule type" value="Genomic_DNA"/>
</dbReference>
<dbReference type="PANTHER" id="PTHR22601">
    <property type="entry name" value="ISP4 LIKE PROTEIN"/>
    <property type="match status" value="1"/>
</dbReference>
<evidence type="ECO:0000256" key="8">
    <source>
        <dbReference type="ARBA" id="ARBA00023136"/>
    </source>
</evidence>
<dbReference type="InterPro" id="IPR004813">
    <property type="entry name" value="OPT"/>
</dbReference>
<gene>
    <name evidence="10" type="ORF">BPOR_0031g00130</name>
</gene>
<dbReference type="AlphaFoldDB" id="A0A4Z1L3C8"/>
<evidence type="ECO:0000256" key="5">
    <source>
        <dbReference type="ARBA" id="ARBA00022856"/>
    </source>
</evidence>
<dbReference type="Proteomes" id="UP000297280">
    <property type="component" value="Unassembled WGS sequence"/>
</dbReference>
<dbReference type="Pfam" id="PF03169">
    <property type="entry name" value="OPT"/>
    <property type="match status" value="1"/>
</dbReference>
<keyword evidence="3" id="KW-0813">Transport</keyword>
<keyword evidence="7 9" id="KW-1133">Transmembrane helix</keyword>
<accession>A0A4Z1L3C8</accession>